<evidence type="ECO:0000256" key="7">
    <source>
        <dbReference type="ARBA" id="ARBA00023268"/>
    </source>
</evidence>
<dbReference type="GO" id="GO:0003964">
    <property type="term" value="F:RNA-directed DNA polymerase activity"/>
    <property type="evidence" value="ECO:0007669"/>
    <property type="project" value="UniProtKB-KW"/>
</dbReference>
<dbReference type="InterPro" id="IPR043128">
    <property type="entry name" value="Rev_trsase/Diguanyl_cyclase"/>
</dbReference>
<dbReference type="CDD" id="cd01647">
    <property type="entry name" value="RT_LTR"/>
    <property type="match status" value="1"/>
</dbReference>
<feature type="domain" description="Integrase catalytic" evidence="11">
    <location>
        <begin position="670"/>
        <end position="847"/>
    </location>
</feature>
<organism evidence="12 13">
    <name type="scientific">Chara braunii</name>
    <name type="common">Braun's stonewort</name>
    <dbReference type="NCBI Taxonomy" id="69332"/>
    <lineage>
        <taxon>Eukaryota</taxon>
        <taxon>Viridiplantae</taxon>
        <taxon>Streptophyta</taxon>
        <taxon>Charophyceae</taxon>
        <taxon>Charales</taxon>
        <taxon>Characeae</taxon>
        <taxon>Chara</taxon>
    </lineage>
</organism>
<keyword evidence="2" id="KW-0548">Nucleotidyltransferase</keyword>
<evidence type="ECO:0000313" key="12">
    <source>
        <dbReference type="EMBL" id="GBG66908.1"/>
    </source>
</evidence>
<dbReference type="Gramene" id="GBG66908">
    <property type="protein sequence ID" value="GBG66908"/>
    <property type="gene ID" value="CBR_g72663"/>
</dbReference>
<feature type="coiled-coil region" evidence="8">
    <location>
        <begin position="1347"/>
        <end position="1419"/>
    </location>
</feature>
<dbReference type="Pfam" id="PF17921">
    <property type="entry name" value="Integrase_H2C2"/>
    <property type="match status" value="2"/>
</dbReference>
<dbReference type="InterPro" id="IPR001584">
    <property type="entry name" value="Integrase_cat-core"/>
</dbReference>
<keyword evidence="4" id="KW-0255">Endonuclease</keyword>
<dbReference type="Gene3D" id="3.10.10.10">
    <property type="entry name" value="HIV Type 1 Reverse Transcriptase, subunit A, domain 1"/>
    <property type="match status" value="1"/>
</dbReference>
<keyword evidence="7" id="KW-0511">Multifunctional enzyme</keyword>
<dbReference type="InterPro" id="IPR050951">
    <property type="entry name" value="Retrovirus_Pol_polyprotein"/>
</dbReference>
<dbReference type="Pfam" id="PF00665">
    <property type="entry name" value="rve"/>
    <property type="match status" value="1"/>
</dbReference>
<dbReference type="InterPro" id="IPR041577">
    <property type="entry name" value="RT_RNaseH_2"/>
</dbReference>
<keyword evidence="1" id="KW-0808">Transferase</keyword>
<evidence type="ECO:0008006" key="14">
    <source>
        <dbReference type="Google" id="ProtNLM"/>
    </source>
</evidence>
<evidence type="ECO:0000256" key="6">
    <source>
        <dbReference type="ARBA" id="ARBA00022918"/>
    </source>
</evidence>
<keyword evidence="5" id="KW-0378">Hydrolase</keyword>
<evidence type="ECO:0000256" key="4">
    <source>
        <dbReference type="ARBA" id="ARBA00022759"/>
    </source>
</evidence>
<feature type="compositionally biased region" description="Basic and acidic residues" evidence="9">
    <location>
        <begin position="1559"/>
        <end position="1586"/>
    </location>
</feature>
<dbReference type="InterPro" id="IPR041588">
    <property type="entry name" value="Integrase_H2C2"/>
</dbReference>
<dbReference type="FunFam" id="3.30.420.10:FF:000032">
    <property type="entry name" value="Retrovirus-related Pol polyprotein from transposon 297-like Protein"/>
    <property type="match status" value="2"/>
</dbReference>
<dbReference type="OrthoDB" id="111931at2759"/>
<evidence type="ECO:0000259" key="10">
    <source>
        <dbReference type="PROSITE" id="PS50878"/>
    </source>
</evidence>
<dbReference type="Gene3D" id="3.30.420.10">
    <property type="entry name" value="Ribonuclease H-like superfamily/Ribonuclease H"/>
    <property type="match status" value="3"/>
</dbReference>
<gene>
    <name evidence="12" type="ORF">CBR_g72663</name>
</gene>
<feature type="region of interest" description="Disordered" evidence="9">
    <location>
        <begin position="1291"/>
        <end position="1320"/>
    </location>
</feature>
<evidence type="ECO:0000256" key="2">
    <source>
        <dbReference type="ARBA" id="ARBA00022695"/>
    </source>
</evidence>
<feature type="compositionally biased region" description="Polar residues" evidence="9">
    <location>
        <begin position="1544"/>
        <end position="1558"/>
    </location>
</feature>
<dbReference type="PROSITE" id="PS50878">
    <property type="entry name" value="RT_POL"/>
    <property type="match status" value="1"/>
</dbReference>
<dbReference type="Proteomes" id="UP000265515">
    <property type="component" value="Unassembled WGS sequence"/>
</dbReference>
<dbReference type="EMBL" id="BFEA01000080">
    <property type="protein sequence ID" value="GBG66908.1"/>
    <property type="molecule type" value="Genomic_DNA"/>
</dbReference>
<dbReference type="Pfam" id="PF17917">
    <property type="entry name" value="RT_RNaseH"/>
    <property type="match status" value="1"/>
</dbReference>
<evidence type="ECO:0000259" key="11">
    <source>
        <dbReference type="PROSITE" id="PS50994"/>
    </source>
</evidence>
<feature type="domain" description="Integrase catalytic" evidence="11">
    <location>
        <begin position="1073"/>
        <end position="1234"/>
    </location>
</feature>
<proteinExistence type="predicted"/>
<dbReference type="InterPro" id="IPR012337">
    <property type="entry name" value="RNaseH-like_sf"/>
</dbReference>
<feature type="domain" description="Integrase catalytic" evidence="11">
    <location>
        <begin position="258"/>
        <end position="423"/>
    </location>
</feature>
<dbReference type="CDD" id="cd09274">
    <property type="entry name" value="RNase_HI_RT_Ty3"/>
    <property type="match status" value="2"/>
</dbReference>
<protein>
    <recommendedName>
        <fullName evidence="14">Reverse transcriptase</fullName>
    </recommendedName>
</protein>
<dbReference type="GO" id="GO:0003676">
    <property type="term" value="F:nucleic acid binding"/>
    <property type="evidence" value="ECO:0007669"/>
    <property type="project" value="InterPro"/>
</dbReference>
<sequence length="1924" mass="221312">MTNYYRNFVKNYSTVTSPLTDQTRLDTPWEWTDKCEAAFKRLKHALMHHEILMVLDLERPFVVTTDTSQYGIGAVLAQQEGKKLRPIKYTSRKMPSKKLVKSTYEREFYAPYKALVHWRHYLLGRFFYLRIGHQTLKWIKTQPVLSDALKRWIEVIGQYEFKLDYVKGEYNKVADALSHRVDYLGFTRLVVPSTEILRSLFVGECHDATGHFGYKKTSANLVQGFWLPGMLDEAKQYVQTCQVCQQDKPRAQAPLGLLKPLPIPAGLGQSVSMDFMDTLVTSKSGKRHVFVLVDRFTNYTRLIAMPETARTEHVIKLFMDNWVCDFGLPKTIVSDRDVRFTREMWKKAAEQMGSQLQMTYGNHPEANGQAEQMNRVVQHLPRHYVKPNQDDWDQKLPLIASLYNNAVHNTTGVSPNQLHLGWKSRSAREFLLPENRSVATLGTIKFGVQYENLLQQAVEHIKKSQEAMIASENKHRQQSTFQGGSGKVVPLAFELFLAISKPLYSGAQCTDFVCSLEAARQQAARIRQPATEVGRTLLWLCGEEAAVQILGHGAIEELGKLSLSDSMSRESDKLIHSSFERTCTPPVWRVDRLKFVRRPNALSDVCKAFVDSGQKLTQVRNGGVSDHVIVTFSSECKRPSETDRFFLQGLEGNTNVISGIGAVLQQDGGNGYRPVEFMSTRLPSECCHCAILKSGMRHIFVIVDRFSKYARLVAMPETAKTEYVIKLFKENWVRDFGLPKSIVSDRDVRFTSELWKAAAAEQGTQLQMTSGNHPEANGQAKQLNRARCEAASKHLKHALTHHEVLKLPDPDKPFIITTDASQYVIGVVIAQQEGPKLTPVEYMPKKMPSQKLAKSTYEKELYAIYKALTHWRYYLLGRFFYVRTDHQTLKWMRTQPVLSDTLKRWIEVIEQYDFEPQYIKGEYNKVADALSRRPDFLGVLSTEFGFGDNVTRSLVETYREDLFMVEIIRRLEAKDKATSTDFELVNDLLFLEKAGNKRLCVPNRESLRSLFLGECHDVTGQFDYKKTATNLLQQFWWPTMMRDAKLYVETCQVCQRDKPRTQAPLGLLKPLSIPERPGESLSMDFMDTLVTSKSGIRYVYVIVDRFSKYARLVAMPATAKTEYVIKLFKENWVRDLGLPKSIASDQDVRFTSELWKAAAAEQGTPLQMTSGNHPEASGQGEQLNRAVQHLLRHYIKPNQVDWDEKLALIASLYNNAVRSATWSTTPYTEAQEEQAAAVLKERKGKGAKMELIKQAKKLALMEEQATKKKKLEEMEKLKKEKEEKLKAVEEEEVEVEEEVPLDKRTRTERGESSGTKQDDQWMEKKITEWVANLSLGEEEEAMLYVPKAEQEAVVKELEDEQDPLRRQTIEEEKKLEWKLRLAREKRQRLDAANKVAKELEVVEEQRQQMESQADVLGKMEIMARNIELPRYLQFLWRWERMSGEGLMVTAILDYSHCNREARLKINIEGGKEEEMRADQGLQLAIIEAKDRAERRCRRDGVTYEIKVTVSYLEAGTSTDTAEREQWHLDRDTEAESEESDQEVKTQSWHGLDQWQKNHSPTEHVESGLEANSRRRDQGSSRDKKEGWEYEACQDMDSHMQAQRELAVGIAKGKKSIEYVLYFYGHDDNLHSTDSFLETVEQARAKLRKEQLEEQVFVAFVRPVTEPKEEKPIDPIIVKLLEEYTDLAKPPTGVVQWPIQHFIEIEPGSRTLKGAVYRMSPRELEELCKQLDELLEKGWIRPNSSPFGGPVLFVPKKEGELRGLKAITVKNAELLPRIDDLLDRVQGCKYFSKIDLKSGYRQIEVHPNDQYKTTFRTRNGHYEFIVVPFGLTNAPTTFQRCMNDLFRPWSDRFVVVYLNDILVLSKTLQEHEGHLRQVLKKLREANFKINAKKCKWAKTQVLYLGHVLDGDGIKPENNKIAAIRD</sequence>
<feature type="domain" description="Reverse transcriptase" evidence="10">
    <location>
        <begin position="1700"/>
        <end position="1907"/>
    </location>
</feature>
<evidence type="ECO:0000256" key="1">
    <source>
        <dbReference type="ARBA" id="ARBA00022679"/>
    </source>
</evidence>
<name>A0A388KA26_CHABU</name>
<dbReference type="Pfam" id="PF17919">
    <property type="entry name" value="RT_RNaseH_2"/>
    <property type="match status" value="1"/>
</dbReference>
<dbReference type="InterPro" id="IPR036397">
    <property type="entry name" value="RNaseH_sf"/>
</dbReference>
<accession>A0A388KA26</accession>
<keyword evidence="6" id="KW-0695">RNA-directed DNA polymerase</keyword>
<dbReference type="Gene3D" id="3.30.70.270">
    <property type="match status" value="2"/>
</dbReference>
<comment type="caution">
    <text evidence="12">The sequence shown here is derived from an EMBL/GenBank/DDBJ whole genome shotgun (WGS) entry which is preliminary data.</text>
</comment>
<evidence type="ECO:0000256" key="3">
    <source>
        <dbReference type="ARBA" id="ARBA00022722"/>
    </source>
</evidence>
<dbReference type="InterPro" id="IPR000477">
    <property type="entry name" value="RT_dom"/>
</dbReference>
<reference evidence="12 13" key="1">
    <citation type="journal article" date="2018" name="Cell">
        <title>The Chara Genome: Secondary Complexity and Implications for Plant Terrestrialization.</title>
        <authorList>
            <person name="Nishiyama T."/>
            <person name="Sakayama H."/>
            <person name="Vries J.D."/>
            <person name="Buschmann H."/>
            <person name="Saint-Marcoux D."/>
            <person name="Ullrich K.K."/>
            <person name="Haas F.B."/>
            <person name="Vanderstraeten L."/>
            <person name="Becker D."/>
            <person name="Lang D."/>
            <person name="Vosolsobe S."/>
            <person name="Rombauts S."/>
            <person name="Wilhelmsson P.K.I."/>
            <person name="Janitza P."/>
            <person name="Kern R."/>
            <person name="Heyl A."/>
            <person name="Rumpler F."/>
            <person name="Villalobos L.I.A.C."/>
            <person name="Clay J.M."/>
            <person name="Skokan R."/>
            <person name="Toyoda A."/>
            <person name="Suzuki Y."/>
            <person name="Kagoshima H."/>
            <person name="Schijlen E."/>
            <person name="Tajeshwar N."/>
            <person name="Catarino B."/>
            <person name="Hetherington A.J."/>
            <person name="Saltykova A."/>
            <person name="Bonnot C."/>
            <person name="Breuninger H."/>
            <person name="Symeonidi A."/>
            <person name="Radhakrishnan G.V."/>
            <person name="Van Nieuwerburgh F."/>
            <person name="Deforce D."/>
            <person name="Chang C."/>
            <person name="Karol K.G."/>
            <person name="Hedrich R."/>
            <person name="Ulvskov P."/>
            <person name="Glockner G."/>
            <person name="Delwiche C.F."/>
            <person name="Petrasek J."/>
            <person name="Van de Peer Y."/>
            <person name="Friml J."/>
            <person name="Beilby M."/>
            <person name="Dolan L."/>
            <person name="Kohara Y."/>
            <person name="Sugano S."/>
            <person name="Fujiyama A."/>
            <person name="Delaux P.-M."/>
            <person name="Quint M."/>
            <person name="TheiBen G."/>
            <person name="Hagemann M."/>
            <person name="Harholt J."/>
            <person name="Dunand C."/>
            <person name="Zachgo S."/>
            <person name="Langdale J."/>
            <person name="Maumus F."/>
            <person name="Straeten D.V.D."/>
            <person name="Gould S.B."/>
            <person name="Rensing S.A."/>
        </authorList>
    </citation>
    <scope>NUCLEOTIDE SEQUENCE [LARGE SCALE GENOMIC DNA]</scope>
    <source>
        <strain evidence="12 13">S276</strain>
    </source>
</reference>
<evidence type="ECO:0000256" key="8">
    <source>
        <dbReference type="SAM" id="Coils"/>
    </source>
</evidence>
<evidence type="ECO:0000256" key="9">
    <source>
        <dbReference type="SAM" id="MobiDB-lite"/>
    </source>
</evidence>
<evidence type="ECO:0000256" key="5">
    <source>
        <dbReference type="ARBA" id="ARBA00022801"/>
    </source>
</evidence>
<dbReference type="PROSITE" id="PS50994">
    <property type="entry name" value="INTEGRASE"/>
    <property type="match status" value="3"/>
</dbReference>
<keyword evidence="3" id="KW-0540">Nuclease</keyword>
<dbReference type="GO" id="GO:0015074">
    <property type="term" value="P:DNA integration"/>
    <property type="evidence" value="ECO:0007669"/>
    <property type="project" value="InterPro"/>
</dbReference>
<dbReference type="SUPFAM" id="SSF56672">
    <property type="entry name" value="DNA/RNA polymerases"/>
    <property type="match status" value="3"/>
</dbReference>
<dbReference type="InterPro" id="IPR041373">
    <property type="entry name" value="RT_RNaseH"/>
</dbReference>
<dbReference type="InterPro" id="IPR043502">
    <property type="entry name" value="DNA/RNA_pol_sf"/>
</dbReference>
<dbReference type="SUPFAM" id="SSF53098">
    <property type="entry name" value="Ribonuclease H-like"/>
    <property type="match status" value="3"/>
</dbReference>
<evidence type="ECO:0000313" key="13">
    <source>
        <dbReference type="Proteomes" id="UP000265515"/>
    </source>
</evidence>
<dbReference type="GO" id="GO:0004519">
    <property type="term" value="F:endonuclease activity"/>
    <property type="evidence" value="ECO:0007669"/>
    <property type="project" value="UniProtKB-KW"/>
</dbReference>
<feature type="compositionally biased region" description="Basic and acidic residues" evidence="9">
    <location>
        <begin position="1300"/>
        <end position="1320"/>
    </location>
</feature>
<keyword evidence="8" id="KW-0175">Coiled coil</keyword>
<dbReference type="GO" id="GO:0016787">
    <property type="term" value="F:hydrolase activity"/>
    <property type="evidence" value="ECO:0007669"/>
    <property type="project" value="UniProtKB-KW"/>
</dbReference>
<dbReference type="Gene3D" id="1.10.340.70">
    <property type="match status" value="2"/>
</dbReference>
<dbReference type="Gene3D" id="3.10.20.370">
    <property type="match status" value="2"/>
</dbReference>
<keyword evidence="13" id="KW-1185">Reference proteome</keyword>
<feature type="region of interest" description="Disordered" evidence="9">
    <location>
        <begin position="1516"/>
        <end position="1586"/>
    </location>
</feature>
<dbReference type="Pfam" id="PF00078">
    <property type="entry name" value="RVT_1"/>
    <property type="match status" value="1"/>
</dbReference>
<dbReference type="FunFam" id="3.30.70.270:FF:000020">
    <property type="entry name" value="Transposon Tf2-6 polyprotein-like Protein"/>
    <property type="match status" value="1"/>
</dbReference>
<dbReference type="PANTHER" id="PTHR37984">
    <property type="entry name" value="PROTEIN CBG26694"/>
    <property type="match status" value="1"/>
</dbReference>
<dbReference type="PANTHER" id="PTHR37984:SF5">
    <property type="entry name" value="PROTEIN NYNRIN-LIKE"/>
    <property type="match status" value="1"/>
</dbReference>
<feature type="compositionally biased region" description="Basic and acidic residues" evidence="9">
    <location>
        <begin position="1520"/>
        <end position="1533"/>
    </location>
</feature>